<dbReference type="EMBL" id="JBHSKD010000007">
    <property type="protein sequence ID" value="MFC5176401.1"/>
    <property type="molecule type" value="Genomic_DNA"/>
</dbReference>
<gene>
    <name evidence="3" type="ORF">ACFPGP_06945</name>
</gene>
<evidence type="ECO:0000259" key="2">
    <source>
        <dbReference type="Pfam" id="PF13338"/>
    </source>
</evidence>
<feature type="domain" description="AbiEi antitoxin C-terminal" evidence="1">
    <location>
        <begin position="69"/>
        <end position="167"/>
    </location>
</feature>
<name>A0ABW0BGE9_9ACTN</name>
<feature type="domain" description="AbiEi antitoxin N-terminal" evidence="2">
    <location>
        <begin position="9"/>
        <end position="43"/>
    </location>
</feature>
<dbReference type="InterPro" id="IPR025159">
    <property type="entry name" value="AbiEi_N"/>
</dbReference>
<reference evidence="4" key="1">
    <citation type="journal article" date="2019" name="Int. J. Syst. Evol. Microbiol.">
        <title>The Global Catalogue of Microorganisms (GCM) 10K type strain sequencing project: providing services to taxonomists for standard genome sequencing and annotation.</title>
        <authorList>
            <consortium name="The Broad Institute Genomics Platform"/>
            <consortium name="The Broad Institute Genome Sequencing Center for Infectious Disease"/>
            <person name="Wu L."/>
            <person name="Ma J."/>
        </authorList>
    </citation>
    <scope>NUCLEOTIDE SEQUENCE [LARGE SCALE GENOMIC DNA]</scope>
    <source>
        <strain evidence="4">DFY41</strain>
    </source>
</reference>
<dbReference type="Pfam" id="PF13338">
    <property type="entry name" value="AbiEi_4"/>
    <property type="match status" value="1"/>
</dbReference>
<dbReference type="Pfam" id="PF09407">
    <property type="entry name" value="AbiEi_1"/>
    <property type="match status" value="1"/>
</dbReference>
<protein>
    <submittedName>
        <fullName evidence="3">Type IV toxin-antitoxin system AbiEi family antitoxin domain-containing protein</fullName>
    </submittedName>
</protein>
<proteinExistence type="predicted"/>
<dbReference type="Proteomes" id="UP001596087">
    <property type="component" value="Unassembled WGS sequence"/>
</dbReference>
<organism evidence="3 4">
    <name type="scientific">Nocardioides taihuensis</name>
    <dbReference type="NCBI Taxonomy" id="1835606"/>
    <lineage>
        <taxon>Bacteria</taxon>
        <taxon>Bacillati</taxon>
        <taxon>Actinomycetota</taxon>
        <taxon>Actinomycetes</taxon>
        <taxon>Propionibacteriales</taxon>
        <taxon>Nocardioidaceae</taxon>
        <taxon>Nocardioides</taxon>
    </lineage>
</organism>
<evidence type="ECO:0000313" key="3">
    <source>
        <dbReference type="EMBL" id="MFC5176401.1"/>
    </source>
</evidence>
<dbReference type="SUPFAM" id="SSF52980">
    <property type="entry name" value="Restriction endonuclease-like"/>
    <property type="match status" value="1"/>
</dbReference>
<keyword evidence="4" id="KW-1185">Reference proteome</keyword>
<dbReference type="Gene3D" id="3.40.960.10">
    <property type="entry name" value="VSR Endonuclease"/>
    <property type="match status" value="1"/>
</dbReference>
<dbReference type="InterPro" id="IPR018547">
    <property type="entry name" value="AbiEi_C"/>
</dbReference>
<sequence>MVQIPTEPFTFADLARWGLSPHQVRRLVDAGLLRRPLRGAYCPADLPDTTEVRACCAALVLPEHSVVCDRSAAWLHGIDVLEPSEADRTPALEVVAVRGNNRVRREGVYGGERALLPEDVCELFGVRVTTPLRTACDLACLRGRYSALAVLDAFARVHGVTLKEIERILPRYRRRRGVVQLRQLAPAMSPQRESTGESFCAAAIQHAGLPLPTPQVWVDLDGFGRVRLDHAYEELKIAVEYDGEEFHTTEADRERDRQRRAALEAAGWLVIVVRKHDFTGAALDAWLGRLRRALEERDRPYRRTYPEGQTRERPHRRRN</sequence>
<dbReference type="RefSeq" id="WP_378588697.1">
    <property type="nucleotide sequence ID" value="NZ_JBHSKD010000007.1"/>
</dbReference>
<comment type="caution">
    <text evidence="3">The sequence shown here is derived from an EMBL/GenBank/DDBJ whole genome shotgun (WGS) entry which is preliminary data.</text>
</comment>
<dbReference type="InterPro" id="IPR011335">
    <property type="entry name" value="Restrct_endonuc-II-like"/>
</dbReference>
<accession>A0ABW0BGE9</accession>
<evidence type="ECO:0000259" key="1">
    <source>
        <dbReference type="Pfam" id="PF09407"/>
    </source>
</evidence>
<evidence type="ECO:0000313" key="4">
    <source>
        <dbReference type="Proteomes" id="UP001596087"/>
    </source>
</evidence>